<dbReference type="SUPFAM" id="SSF103473">
    <property type="entry name" value="MFS general substrate transporter"/>
    <property type="match status" value="1"/>
</dbReference>
<feature type="transmembrane region" description="Helical" evidence="4">
    <location>
        <begin position="108"/>
        <end position="129"/>
    </location>
</feature>
<dbReference type="InterPro" id="IPR036259">
    <property type="entry name" value="MFS_trans_sf"/>
</dbReference>
<keyword evidence="1 4" id="KW-0812">Transmembrane</keyword>
<dbReference type="Gene3D" id="1.20.1250.20">
    <property type="entry name" value="MFS general substrate transporter like domains"/>
    <property type="match status" value="2"/>
</dbReference>
<evidence type="ECO:0000256" key="1">
    <source>
        <dbReference type="ARBA" id="ARBA00022692"/>
    </source>
</evidence>
<dbReference type="RefSeq" id="WP_076547184.1">
    <property type="nucleotide sequence ID" value="NZ_FTMA01000001.1"/>
</dbReference>
<dbReference type="OrthoDB" id="1404228at2"/>
<proteinExistence type="predicted"/>
<feature type="transmembrane region" description="Helical" evidence="4">
    <location>
        <begin position="84"/>
        <end position="102"/>
    </location>
</feature>
<dbReference type="Proteomes" id="UP000186953">
    <property type="component" value="Unassembled WGS sequence"/>
</dbReference>
<feature type="transmembrane region" description="Helical" evidence="4">
    <location>
        <begin position="174"/>
        <end position="193"/>
    </location>
</feature>
<reference evidence="7" key="1">
    <citation type="submission" date="2017-01" db="EMBL/GenBank/DDBJ databases">
        <authorList>
            <person name="Varghese N."/>
            <person name="Submissions S."/>
        </authorList>
    </citation>
    <scope>NUCLEOTIDE SEQUENCE [LARGE SCALE GENOMIC DNA]</scope>
    <source>
        <strain evidence="7">DSM 15366</strain>
    </source>
</reference>
<dbReference type="InterPro" id="IPR050327">
    <property type="entry name" value="Proton-linked_MCT"/>
</dbReference>
<feature type="transmembrane region" description="Helical" evidence="4">
    <location>
        <begin position="12"/>
        <end position="34"/>
    </location>
</feature>
<evidence type="ECO:0000256" key="3">
    <source>
        <dbReference type="ARBA" id="ARBA00023136"/>
    </source>
</evidence>
<feature type="transmembrane region" description="Helical" evidence="4">
    <location>
        <begin position="306"/>
        <end position="325"/>
    </location>
</feature>
<dbReference type="GO" id="GO:0022857">
    <property type="term" value="F:transmembrane transporter activity"/>
    <property type="evidence" value="ECO:0007669"/>
    <property type="project" value="InterPro"/>
</dbReference>
<feature type="transmembrane region" description="Helical" evidence="4">
    <location>
        <begin position="141"/>
        <end position="168"/>
    </location>
</feature>
<keyword evidence="7" id="KW-1185">Reference proteome</keyword>
<feature type="transmembrane region" description="Helical" evidence="4">
    <location>
        <begin position="396"/>
        <end position="417"/>
    </location>
</feature>
<feature type="transmembrane region" description="Helical" evidence="4">
    <location>
        <begin position="276"/>
        <end position="294"/>
    </location>
</feature>
<sequence length="423" mass="47337">MGTLIGSRKYYYGWVVAIVGTLGMMFSVNTFKIFSFGVFVNPLHETFGWSKGDIFYTVSIISFVTVFTSFLSGYLIDKIGPRKLIFYSTLLVGMNIAGLYFINSNIWLFYGLFVLMTIIGCGTLPGVYSKEILVWFEKKKGMALSIVSSGISIGAMIFPVLITVIITYSSWREAYLIIGVLVFLMAFILKRYIKYSPEYFNLGKDGVVLHDKHYSDASPIVKVKKAKKIGVRFSKAIRTIPFWLLGIIFFCVGLGNTGIIVNLFPFMEYKGYSVPNVALISFAFGFSLIIGRYIGGYLFDRLNPYLVMSSFYVSAALALVIVIYVTQYSLVLVGIILIGVTLGSTIPAIMYFLNSLYGFRDFGKIQGFIFSIFQIGGIFGPFLIGYEENHFGTSQYSMITFSILYVVSAALLLYMPLKIKNGL</sequence>
<accession>A0A1N6QSC1</accession>
<evidence type="ECO:0000256" key="2">
    <source>
        <dbReference type="ARBA" id="ARBA00022989"/>
    </source>
</evidence>
<dbReference type="PANTHER" id="PTHR11360">
    <property type="entry name" value="MONOCARBOXYLATE TRANSPORTER"/>
    <property type="match status" value="1"/>
</dbReference>
<feature type="transmembrane region" description="Helical" evidence="4">
    <location>
        <begin position="242"/>
        <end position="264"/>
    </location>
</feature>
<keyword evidence="3 4" id="KW-0472">Membrane</keyword>
<protein>
    <submittedName>
        <fullName evidence="6">Sugar phosphate permease</fullName>
    </submittedName>
</protein>
<evidence type="ECO:0000313" key="6">
    <source>
        <dbReference type="EMBL" id="SIQ19529.1"/>
    </source>
</evidence>
<keyword evidence="2 4" id="KW-1133">Transmembrane helix</keyword>
<evidence type="ECO:0000259" key="5">
    <source>
        <dbReference type="PROSITE" id="PS50850"/>
    </source>
</evidence>
<dbReference type="InterPro" id="IPR011701">
    <property type="entry name" value="MFS"/>
</dbReference>
<feature type="domain" description="Major facilitator superfamily (MFS) profile" evidence="5">
    <location>
        <begin position="15"/>
        <end position="420"/>
    </location>
</feature>
<feature type="transmembrane region" description="Helical" evidence="4">
    <location>
        <begin position="331"/>
        <end position="353"/>
    </location>
</feature>
<dbReference type="AlphaFoldDB" id="A0A1N6QSC1"/>
<dbReference type="Pfam" id="PF07690">
    <property type="entry name" value="MFS_1"/>
    <property type="match status" value="1"/>
</dbReference>
<dbReference type="EMBL" id="FTMA01000001">
    <property type="protein sequence ID" value="SIQ19529.1"/>
    <property type="molecule type" value="Genomic_DNA"/>
</dbReference>
<feature type="transmembrane region" description="Helical" evidence="4">
    <location>
        <begin position="365"/>
        <end position="384"/>
    </location>
</feature>
<evidence type="ECO:0000313" key="7">
    <source>
        <dbReference type="Proteomes" id="UP000186953"/>
    </source>
</evidence>
<dbReference type="InterPro" id="IPR020846">
    <property type="entry name" value="MFS_dom"/>
</dbReference>
<gene>
    <name evidence="6" type="ORF">SAMN05421797_1011006</name>
</gene>
<dbReference type="STRING" id="228959.SAMN05421797_1011006"/>
<name>A0A1N6QSC1_9FLAO</name>
<dbReference type="PROSITE" id="PS50850">
    <property type="entry name" value="MFS"/>
    <property type="match status" value="1"/>
</dbReference>
<evidence type="ECO:0000256" key="4">
    <source>
        <dbReference type="SAM" id="Phobius"/>
    </source>
</evidence>
<organism evidence="6 7">
    <name type="scientific">Maribacter ulvicola</name>
    <dbReference type="NCBI Taxonomy" id="228959"/>
    <lineage>
        <taxon>Bacteria</taxon>
        <taxon>Pseudomonadati</taxon>
        <taxon>Bacteroidota</taxon>
        <taxon>Flavobacteriia</taxon>
        <taxon>Flavobacteriales</taxon>
        <taxon>Flavobacteriaceae</taxon>
        <taxon>Maribacter</taxon>
    </lineage>
</organism>
<dbReference type="PANTHER" id="PTHR11360:SF284">
    <property type="entry name" value="EG:103B4.3 PROTEIN-RELATED"/>
    <property type="match status" value="1"/>
</dbReference>
<feature type="transmembrane region" description="Helical" evidence="4">
    <location>
        <begin position="54"/>
        <end position="77"/>
    </location>
</feature>